<sequence length="75" mass="8592">MISKMTTKNQITIPKKIINQIPDAKYFDVELKDGVVLLKPLTFYDTDLREIRAKLKRLGLKSNSVTEAVAWARSK</sequence>
<dbReference type="AlphaFoldDB" id="A0A0F9BBC4"/>
<organism evidence="1">
    <name type="scientific">marine sediment metagenome</name>
    <dbReference type="NCBI Taxonomy" id="412755"/>
    <lineage>
        <taxon>unclassified sequences</taxon>
        <taxon>metagenomes</taxon>
        <taxon>ecological metagenomes</taxon>
    </lineage>
</organism>
<protein>
    <recommendedName>
        <fullName evidence="2">SpoVT-AbrB domain-containing protein</fullName>
    </recommendedName>
</protein>
<dbReference type="EMBL" id="LAZR01041772">
    <property type="protein sequence ID" value="KKL11147.1"/>
    <property type="molecule type" value="Genomic_DNA"/>
</dbReference>
<evidence type="ECO:0000313" key="1">
    <source>
        <dbReference type="EMBL" id="KKL11147.1"/>
    </source>
</evidence>
<evidence type="ECO:0008006" key="2">
    <source>
        <dbReference type="Google" id="ProtNLM"/>
    </source>
</evidence>
<accession>A0A0F9BBC4</accession>
<name>A0A0F9BBC4_9ZZZZ</name>
<reference evidence="1" key="1">
    <citation type="journal article" date="2015" name="Nature">
        <title>Complex archaea that bridge the gap between prokaryotes and eukaryotes.</title>
        <authorList>
            <person name="Spang A."/>
            <person name="Saw J.H."/>
            <person name="Jorgensen S.L."/>
            <person name="Zaremba-Niedzwiedzka K."/>
            <person name="Martijn J."/>
            <person name="Lind A.E."/>
            <person name="van Eijk R."/>
            <person name="Schleper C."/>
            <person name="Guy L."/>
            <person name="Ettema T.J."/>
        </authorList>
    </citation>
    <scope>NUCLEOTIDE SEQUENCE</scope>
</reference>
<gene>
    <name evidence="1" type="ORF">LCGC14_2548760</name>
</gene>
<proteinExistence type="predicted"/>
<comment type="caution">
    <text evidence="1">The sequence shown here is derived from an EMBL/GenBank/DDBJ whole genome shotgun (WGS) entry which is preliminary data.</text>
</comment>